<dbReference type="InterPro" id="IPR013655">
    <property type="entry name" value="PAS_fold_3"/>
</dbReference>
<feature type="domain" description="PAS fold-3" evidence="2">
    <location>
        <begin position="12"/>
        <end position="76"/>
    </location>
</feature>
<name>A0A1X1UM27_9MYCO</name>
<dbReference type="InterPro" id="IPR035965">
    <property type="entry name" value="PAS-like_dom_sf"/>
</dbReference>
<feature type="region of interest" description="Disordered" evidence="1">
    <location>
        <begin position="1"/>
        <end position="21"/>
    </location>
</feature>
<dbReference type="STRING" id="1260918.AWC06_21480"/>
<evidence type="ECO:0000256" key="1">
    <source>
        <dbReference type="SAM" id="MobiDB-lite"/>
    </source>
</evidence>
<dbReference type="EMBL" id="LQOW01000028">
    <property type="protein sequence ID" value="ORV57905.1"/>
    <property type="molecule type" value="Genomic_DNA"/>
</dbReference>
<evidence type="ECO:0000259" key="2">
    <source>
        <dbReference type="Pfam" id="PF08447"/>
    </source>
</evidence>
<keyword evidence="4" id="KW-1185">Reference proteome</keyword>
<organism evidence="3 4">
    <name type="scientific">Mycobacterium fragae</name>
    <dbReference type="NCBI Taxonomy" id="1260918"/>
    <lineage>
        <taxon>Bacteria</taxon>
        <taxon>Bacillati</taxon>
        <taxon>Actinomycetota</taxon>
        <taxon>Actinomycetes</taxon>
        <taxon>Mycobacteriales</taxon>
        <taxon>Mycobacteriaceae</taxon>
        <taxon>Mycobacterium</taxon>
    </lineage>
</organism>
<comment type="caution">
    <text evidence="3">The sequence shown here is derived from an EMBL/GenBank/DDBJ whole genome shotgun (WGS) entry which is preliminary data.</text>
</comment>
<dbReference type="Pfam" id="PF08447">
    <property type="entry name" value="PAS_3"/>
    <property type="match status" value="1"/>
</dbReference>
<dbReference type="AlphaFoldDB" id="A0A1X1UM27"/>
<accession>A0A1X1UM27</accession>
<reference evidence="3 4" key="1">
    <citation type="submission" date="2016-01" db="EMBL/GenBank/DDBJ databases">
        <title>The new phylogeny of the genus Mycobacterium.</title>
        <authorList>
            <person name="Tarcisio F."/>
            <person name="Conor M."/>
            <person name="Antonella G."/>
            <person name="Elisabetta G."/>
            <person name="Giulia F.S."/>
            <person name="Sara T."/>
            <person name="Anna F."/>
            <person name="Clotilde B."/>
            <person name="Roberto B."/>
            <person name="Veronica D.S."/>
            <person name="Fabio R."/>
            <person name="Monica P."/>
            <person name="Olivier J."/>
            <person name="Enrico T."/>
            <person name="Nicola S."/>
        </authorList>
    </citation>
    <scope>NUCLEOTIDE SEQUENCE [LARGE SCALE GENOMIC DNA]</scope>
    <source>
        <strain evidence="3 4">DSM 45731</strain>
    </source>
</reference>
<dbReference type="Proteomes" id="UP000194000">
    <property type="component" value="Unassembled WGS sequence"/>
</dbReference>
<sequence length="101" mass="11540">MHRGSQQSARRRQWLLGHKHPEDYPHVSATVHAMGQSHRPFSTRHRIVTVQGETRDVVVIGEELRDDSGTLIGTHGYYIDVTRIRDAQMDATVANIVDTRR</sequence>
<evidence type="ECO:0000313" key="4">
    <source>
        <dbReference type="Proteomes" id="UP000194000"/>
    </source>
</evidence>
<dbReference type="Gene3D" id="3.30.450.20">
    <property type="entry name" value="PAS domain"/>
    <property type="match status" value="1"/>
</dbReference>
<dbReference type="SUPFAM" id="SSF55785">
    <property type="entry name" value="PYP-like sensor domain (PAS domain)"/>
    <property type="match status" value="1"/>
</dbReference>
<proteinExistence type="predicted"/>
<protein>
    <recommendedName>
        <fullName evidence="2">PAS fold-3 domain-containing protein</fullName>
    </recommendedName>
</protein>
<gene>
    <name evidence="3" type="ORF">AWC06_21480</name>
</gene>
<feature type="compositionally biased region" description="Basic residues" evidence="1">
    <location>
        <begin position="1"/>
        <end position="13"/>
    </location>
</feature>
<evidence type="ECO:0000313" key="3">
    <source>
        <dbReference type="EMBL" id="ORV57905.1"/>
    </source>
</evidence>